<dbReference type="EMBL" id="NIPX01000077">
    <property type="protein sequence ID" value="OWJ80839.1"/>
    <property type="molecule type" value="Genomic_DNA"/>
</dbReference>
<gene>
    <name evidence="1" type="ORF">CDV52_20895</name>
</gene>
<reference evidence="2" key="1">
    <citation type="submission" date="2016-11" db="EMBL/GenBank/DDBJ databases">
        <title>Comparison of Traditional DNA-DNA Hybridization with In Silico Genomic Analysis.</title>
        <authorList>
            <person name="Nicholson A.C."/>
            <person name="Humrighouse B.W."/>
            <person name="Graziano J."/>
            <person name="Lasker B."/>
            <person name="Whitney A.M."/>
            <person name="Mcquiston J.R."/>
            <person name="Bell M."/>
        </authorList>
    </citation>
    <scope>NUCLEOTIDE SEQUENCE [LARGE SCALE GENOMIC DNA]</scope>
    <source>
        <strain evidence="2">H2381</strain>
    </source>
</reference>
<dbReference type="OrthoDB" id="7574088at2"/>
<proteinExistence type="predicted"/>
<comment type="caution">
    <text evidence="1">The sequence shown here is derived from an EMBL/GenBank/DDBJ whole genome shotgun (WGS) entry which is preliminary data.</text>
</comment>
<dbReference type="RefSeq" id="WP_088234193.1">
    <property type="nucleotide sequence ID" value="NZ_NIPX01000077.1"/>
</dbReference>
<evidence type="ECO:0000313" key="2">
    <source>
        <dbReference type="Proteomes" id="UP000196640"/>
    </source>
</evidence>
<protein>
    <submittedName>
        <fullName evidence="1">Uncharacterized protein</fullName>
    </submittedName>
</protein>
<accession>A0A212AHC5</accession>
<dbReference type="AlphaFoldDB" id="A0A212AHC5"/>
<organism evidence="1 2">
    <name type="scientific">Haematobacter missouriensis</name>
    <dbReference type="NCBI Taxonomy" id="366616"/>
    <lineage>
        <taxon>Bacteria</taxon>
        <taxon>Pseudomonadati</taxon>
        <taxon>Pseudomonadota</taxon>
        <taxon>Alphaproteobacteria</taxon>
        <taxon>Rhodobacterales</taxon>
        <taxon>Paracoccaceae</taxon>
        <taxon>Haematobacter</taxon>
    </lineage>
</organism>
<evidence type="ECO:0000313" key="1">
    <source>
        <dbReference type="EMBL" id="OWJ80839.1"/>
    </source>
</evidence>
<sequence length="73" mass="8288">MQLNKVHSIKTIDRVAVELGETVERLHELAIGMEPEDGLIWVYGNTDVEVLAFTPFGVENLCEMIGMQRDRQT</sequence>
<name>A0A212AHC5_9RHOB</name>
<dbReference type="Proteomes" id="UP000196640">
    <property type="component" value="Unassembled WGS sequence"/>
</dbReference>